<dbReference type="EMBL" id="WTXG01000004">
    <property type="protein sequence ID" value="KAI0305998.1"/>
    <property type="molecule type" value="Genomic_DNA"/>
</dbReference>
<gene>
    <name evidence="2" type="ORF">B0F90DRAFT_1666131</name>
</gene>
<proteinExistence type="predicted"/>
<feature type="region of interest" description="Disordered" evidence="1">
    <location>
        <begin position="1"/>
        <end position="155"/>
    </location>
</feature>
<dbReference type="Proteomes" id="UP001203297">
    <property type="component" value="Unassembled WGS sequence"/>
</dbReference>
<comment type="caution">
    <text evidence="2">The sequence shown here is derived from an EMBL/GenBank/DDBJ whole genome shotgun (WGS) entry which is preliminary data.</text>
</comment>
<name>A0AAD4QNM0_9AGAM</name>
<evidence type="ECO:0000256" key="1">
    <source>
        <dbReference type="SAM" id="MobiDB-lite"/>
    </source>
</evidence>
<accession>A0AAD4QNM0</accession>
<feature type="compositionally biased region" description="Low complexity" evidence="1">
    <location>
        <begin position="101"/>
        <end position="111"/>
    </location>
</feature>
<evidence type="ECO:0000313" key="3">
    <source>
        <dbReference type="Proteomes" id="UP001203297"/>
    </source>
</evidence>
<feature type="region of interest" description="Disordered" evidence="1">
    <location>
        <begin position="177"/>
        <end position="203"/>
    </location>
</feature>
<dbReference type="AlphaFoldDB" id="A0AAD4QNM0"/>
<keyword evidence="3" id="KW-1185">Reference proteome</keyword>
<protein>
    <submittedName>
        <fullName evidence="2">Uncharacterized protein</fullName>
    </submittedName>
</protein>
<sequence>MSSPKLPSPPTPPVEPWVPPPPPPRLPYNIPIQPRPVPRFNFLPLLETSASPSPGPDPHSQYPRLPHSQDLPKASQGRTPSPPASSSSPHSLHLTGALKTSSFSSIGISPSATLANSDPLTASDRPPNPLTAQLFPPSPASTAPSSPGDGKDAPLEDSAHLEAELSRLWRGQLYNTDGETETEESETESSVVHTEAESDGESTYAVVAPRRALKVAHPPVAVATATDADDDEGEMSLVELESGVITFVRVPRRRCWGLYLLRGNVAMVTRAQKTPRKQDSRTFLPGGKGGRKFGLLPVPNVRTKTSSSMDLTAGLSKHTLVARVEKKGSACYSYHMSGPLAKLSKVQGSRFKYEV</sequence>
<evidence type="ECO:0000313" key="2">
    <source>
        <dbReference type="EMBL" id="KAI0305998.1"/>
    </source>
</evidence>
<feature type="compositionally biased region" description="Acidic residues" evidence="1">
    <location>
        <begin position="178"/>
        <end position="187"/>
    </location>
</feature>
<organism evidence="2 3">
    <name type="scientific">Multifurca ochricompacta</name>
    <dbReference type="NCBI Taxonomy" id="376703"/>
    <lineage>
        <taxon>Eukaryota</taxon>
        <taxon>Fungi</taxon>
        <taxon>Dikarya</taxon>
        <taxon>Basidiomycota</taxon>
        <taxon>Agaricomycotina</taxon>
        <taxon>Agaricomycetes</taxon>
        <taxon>Russulales</taxon>
        <taxon>Russulaceae</taxon>
        <taxon>Multifurca</taxon>
    </lineage>
</organism>
<feature type="compositionally biased region" description="Pro residues" evidence="1">
    <location>
        <begin position="1"/>
        <end position="26"/>
    </location>
</feature>
<reference evidence="2" key="1">
    <citation type="journal article" date="2022" name="New Phytol.">
        <title>Evolutionary transition to the ectomycorrhizal habit in the genomes of a hyperdiverse lineage of mushroom-forming fungi.</title>
        <authorList>
            <person name="Looney B."/>
            <person name="Miyauchi S."/>
            <person name="Morin E."/>
            <person name="Drula E."/>
            <person name="Courty P.E."/>
            <person name="Kohler A."/>
            <person name="Kuo A."/>
            <person name="LaButti K."/>
            <person name="Pangilinan J."/>
            <person name="Lipzen A."/>
            <person name="Riley R."/>
            <person name="Andreopoulos W."/>
            <person name="He G."/>
            <person name="Johnson J."/>
            <person name="Nolan M."/>
            <person name="Tritt A."/>
            <person name="Barry K.W."/>
            <person name="Grigoriev I.V."/>
            <person name="Nagy L.G."/>
            <person name="Hibbett D."/>
            <person name="Henrissat B."/>
            <person name="Matheny P.B."/>
            <person name="Labbe J."/>
            <person name="Martin F.M."/>
        </authorList>
    </citation>
    <scope>NUCLEOTIDE SEQUENCE</scope>
    <source>
        <strain evidence="2">BPL690</strain>
    </source>
</reference>